<dbReference type="Gene3D" id="3.90.182.10">
    <property type="entry name" value="Toxin - Anthrax Protective Antigen,domain 1"/>
    <property type="match status" value="1"/>
</dbReference>
<comment type="similarity">
    <text evidence="2">Belongs to the glycosyl hydrolase 20 family.</text>
</comment>
<dbReference type="InterPro" id="IPR015882">
    <property type="entry name" value="HEX_bac_N"/>
</dbReference>
<feature type="domain" description="PA14" evidence="7">
    <location>
        <begin position="624"/>
        <end position="760"/>
    </location>
</feature>
<dbReference type="PROSITE" id="PS51820">
    <property type="entry name" value="PA14"/>
    <property type="match status" value="1"/>
</dbReference>
<dbReference type="PRINTS" id="PR00738">
    <property type="entry name" value="GLHYDRLASE20"/>
</dbReference>
<dbReference type="InterPro" id="IPR015883">
    <property type="entry name" value="Glyco_hydro_20_cat"/>
</dbReference>
<dbReference type="InterPro" id="IPR029018">
    <property type="entry name" value="Hex-like_dom2"/>
</dbReference>
<sequence length="767" mass="86907">MYNKSIGLLILGMLAWSVGFGQSIPLADKYPIIPLPQSVEAREGEFTLWKNLPISVQSAGVDIRNEVAFLAEVLANHQVSESVNPSGQIILKIDTSIAAAEGYQLEISTEEIQITAAAPVGLFRGIQTLGQLIPVSANGAAPGTINLPAVAIEDYPNYAWRGMHIDVSRHFFTKDYIRKFIDRMARYHFNKLHLHLTDDQGWRIEIKQLPKLTEVGAWRTYNKHDTVCMDRAKTNADYLLDPWNIKEVDGNEVYGGFFSQEDMTMIIDYAAKHHIEVIPEIDMPGHMSAAVRAYPFLTGDQETEWGEIFSSPLNPCQESTYEFVETILDEIIMLFPSKYIHIGADEVERKFWQTANCEQWMKDHDIEDIDKLQGFFVSHMEAYVKSKGKELIVWDDALEGGISSTAHVMYWRSWVKDAPMKAVTNGNDVIMSPVGGGLYFDYAPSKSSLRKVYTTMIVPPGFSEEQANKVLGGQANIWTEYIPSERRADYMVWPRITALAERLWSAPDQYDDYIQRLNTHYSWMQAQGINYRLPDLEGISDSNMFVEPVEWTVTAPVDFLDIRYTTDGTEPTLASMKFEQGIVVDSNQEFKLAAFGPTGNRSDIYEVPFRKTSWAQPVKKSPARLTNGLHLFYHKGTYKQTALMDEHEADEVRHVNELQIPDDLGNGSFGMEFRGFIEVPDKQIYNFILTSDDGSKLYIADQEIIDNDGFHPARELSGQVALEAGLHAFELDFIEGGGGYTLRLEYIDEAGNRVPVPADWFRVEQRK</sequence>
<dbReference type="EMBL" id="BMWX01000003">
    <property type="protein sequence ID" value="GGZ26554.1"/>
    <property type="molecule type" value="Genomic_DNA"/>
</dbReference>
<evidence type="ECO:0000256" key="5">
    <source>
        <dbReference type="ARBA" id="ARBA00023295"/>
    </source>
</evidence>
<dbReference type="Pfam" id="PF00728">
    <property type="entry name" value="Glyco_hydro_20"/>
    <property type="match status" value="1"/>
</dbReference>
<organism evidence="8 9">
    <name type="scientific">Echinicola pacifica</name>
    <dbReference type="NCBI Taxonomy" id="346377"/>
    <lineage>
        <taxon>Bacteria</taxon>
        <taxon>Pseudomonadati</taxon>
        <taxon>Bacteroidota</taxon>
        <taxon>Cytophagia</taxon>
        <taxon>Cytophagales</taxon>
        <taxon>Cyclobacteriaceae</taxon>
        <taxon>Echinicola</taxon>
    </lineage>
</organism>
<reference evidence="8" key="2">
    <citation type="submission" date="2020-09" db="EMBL/GenBank/DDBJ databases">
        <authorList>
            <person name="Sun Q."/>
            <person name="Kim S."/>
        </authorList>
    </citation>
    <scope>NUCLEOTIDE SEQUENCE</scope>
    <source>
        <strain evidence="8">KCTC 12368</strain>
    </source>
</reference>
<name>A0A918UQF2_9BACT</name>
<evidence type="ECO:0000259" key="7">
    <source>
        <dbReference type="PROSITE" id="PS51820"/>
    </source>
</evidence>
<reference evidence="8" key="1">
    <citation type="journal article" date="2014" name="Int. J. Syst. Evol. Microbiol.">
        <title>Complete genome sequence of Corynebacterium casei LMG S-19264T (=DSM 44701T), isolated from a smear-ripened cheese.</title>
        <authorList>
            <consortium name="US DOE Joint Genome Institute (JGI-PGF)"/>
            <person name="Walter F."/>
            <person name="Albersmeier A."/>
            <person name="Kalinowski J."/>
            <person name="Ruckert C."/>
        </authorList>
    </citation>
    <scope>NUCLEOTIDE SEQUENCE</scope>
    <source>
        <strain evidence="8">KCTC 12368</strain>
    </source>
</reference>
<dbReference type="EC" id="3.2.1.52" evidence="3"/>
<evidence type="ECO:0000313" key="8">
    <source>
        <dbReference type="EMBL" id="GGZ26554.1"/>
    </source>
</evidence>
<dbReference type="AlphaFoldDB" id="A0A918UQF2"/>
<dbReference type="InterPro" id="IPR017853">
    <property type="entry name" value="GH"/>
</dbReference>
<dbReference type="Pfam" id="PF07691">
    <property type="entry name" value="PA14"/>
    <property type="match status" value="1"/>
</dbReference>
<dbReference type="SMART" id="SM00758">
    <property type="entry name" value="PA14"/>
    <property type="match status" value="1"/>
</dbReference>
<feature type="active site" description="Proton donor" evidence="6">
    <location>
        <position position="346"/>
    </location>
</feature>
<evidence type="ECO:0000256" key="4">
    <source>
        <dbReference type="ARBA" id="ARBA00022801"/>
    </source>
</evidence>
<dbReference type="InterPro" id="IPR026876">
    <property type="entry name" value="Fn3_assoc_repeat"/>
</dbReference>
<keyword evidence="9" id="KW-1185">Reference proteome</keyword>
<dbReference type="RefSeq" id="WP_018473191.1">
    <property type="nucleotide sequence ID" value="NZ_BMWX01000003.1"/>
</dbReference>
<dbReference type="InterPro" id="IPR025705">
    <property type="entry name" value="Beta_hexosaminidase_sua/sub"/>
</dbReference>
<dbReference type="Pfam" id="PF02838">
    <property type="entry name" value="Glyco_hydro_20b"/>
    <property type="match status" value="1"/>
</dbReference>
<keyword evidence="4" id="KW-0378">Hydrolase</keyword>
<dbReference type="CDD" id="cd06563">
    <property type="entry name" value="GH20_chitobiase-like"/>
    <property type="match status" value="1"/>
</dbReference>
<evidence type="ECO:0000256" key="2">
    <source>
        <dbReference type="ARBA" id="ARBA00006285"/>
    </source>
</evidence>
<dbReference type="GO" id="GO:0005975">
    <property type="term" value="P:carbohydrate metabolic process"/>
    <property type="evidence" value="ECO:0007669"/>
    <property type="project" value="InterPro"/>
</dbReference>
<dbReference type="SUPFAM" id="SSF55545">
    <property type="entry name" value="beta-N-acetylhexosaminidase-like domain"/>
    <property type="match status" value="1"/>
</dbReference>
<dbReference type="SUPFAM" id="SSF56988">
    <property type="entry name" value="Anthrax protective antigen"/>
    <property type="match status" value="1"/>
</dbReference>
<dbReference type="InterPro" id="IPR037524">
    <property type="entry name" value="PA14/GLEYA"/>
</dbReference>
<keyword evidence="5" id="KW-0326">Glycosidase</keyword>
<dbReference type="Pfam" id="PF13287">
    <property type="entry name" value="Fn3_assoc"/>
    <property type="match status" value="1"/>
</dbReference>
<evidence type="ECO:0000313" key="9">
    <source>
        <dbReference type="Proteomes" id="UP000619457"/>
    </source>
</evidence>
<dbReference type="Proteomes" id="UP000619457">
    <property type="component" value="Unassembled WGS sequence"/>
</dbReference>
<comment type="catalytic activity">
    <reaction evidence="1">
        <text>Hydrolysis of terminal non-reducing N-acetyl-D-hexosamine residues in N-acetyl-beta-D-hexosaminides.</text>
        <dbReference type="EC" id="3.2.1.52"/>
    </reaction>
</comment>
<dbReference type="PANTHER" id="PTHR22600:SF57">
    <property type="entry name" value="BETA-N-ACETYLHEXOSAMINIDASE"/>
    <property type="match status" value="1"/>
</dbReference>
<gene>
    <name evidence="8" type="ORF">GCM10007049_19060</name>
</gene>
<comment type="caution">
    <text evidence="8">The sequence shown here is derived from an EMBL/GenBank/DDBJ whole genome shotgun (WGS) entry which is preliminary data.</text>
</comment>
<dbReference type="GO" id="GO:0004563">
    <property type="term" value="F:beta-N-acetylhexosaminidase activity"/>
    <property type="evidence" value="ECO:0007669"/>
    <property type="project" value="UniProtKB-EC"/>
</dbReference>
<dbReference type="Gene3D" id="3.30.379.10">
    <property type="entry name" value="Chitobiase/beta-hexosaminidase domain 2-like"/>
    <property type="match status" value="1"/>
</dbReference>
<dbReference type="GO" id="GO:0016020">
    <property type="term" value="C:membrane"/>
    <property type="evidence" value="ECO:0007669"/>
    <property type="project" value="TreeGrafter"/>
</dbReference>
<dbReference type="GO" id="GO:0030203">
    <property type="term" value="P:glycosaminoglycan metabolic process"/>
    <property type="evidence" value="ECO:0007669"/>
    <property type="project" value="TreeGrafter"/>
</dbReference>
<evidence type="ECO:0000256" key="3">
    <source>
        <dbReference type="ARBA" id="ARBA00012663"/>
    </source>
</evidence>
<dbReference type="Gene3D" id="3.20.20.80">
    <property type="entry name" value="Glycosidases"/>
    <property type="match status" value="1"/>
</dbReference>
<protein>
    <recommendedName>
        <fullName evidence="3">beta-N-acetylhexosaminidase</fullName>
        <ecNumber evidence="3">3.2.1.52</ecNumber>
    </recommendedName>
</protein>
<evidence type="ECO:0000256" key="1">
    <source>
        <dbReference type="ARBA" id="ARBA00001231"/>
    </source>
</evidence>
<accession>A0A918UQF2</accession>
<proteinExistence type="inferred from homology"/>
<dbReference type="PANTHER" id="PTHR22600">
    <property type="entry name" value="BETA-HEXOSAMINIDASE"/>
    <property type="match status" value="1"/>
</dbReference>
<evidence type="ECO:0000256" key="6">
    <source>
        <dbReference type="PIRSR" id="PIRSR625705-1"/>
    </source>
</evidence>
<dbReference type="InterPro" id="IPR011658">
    <property type="entry name" value="PA14_dom"/>
</dbReference>
<dbReference type="SUPFAM" id="SSF51445">
    <property type="entry name" value="(Trans)glycosidases"/>
    <property type="match status" value="1"/>
</dbReference>